<organism evidence="2 3">
    <name type="scientific">Seiridium cardinale</name>
    <dbReference type="NCBI Taxonomy" id="138064"/>
    <lineage>
        <taxon>Eukaryota</taxon>
        <taxon>Fungi</taxon>
        <taxon>Dikarya</taxon>
        <taxon>Ascomycota</taxon>
        <taxon>Pezizomycotina</taxon>
        <taxon>Sordariomycetes</taxon>
        <taxon>Xylariomycetidae</taxon>
        <taxon>Amphisphaeriales</taxon>
        <taxon>Sporocadaceae</taxon>
        <taxon>Seiridium</taxon>
    </lineage>
</organism>
<dbReference type="EMBL" id="JARVKM010000060">
    <property type="protein sequence ID" value="KAK9772582.1"/>
    <property type="molecule type" value="Genomic_DNA"/>
</dbReference>
<dbReference type="Pfam" id="PF01370">
    <property type="entry name" value="Epimerase"/>
    <property type="match status" value="1"/>
</dbReference>
<dbReference type="Proteomes" id="UP001465668">
    <property type="component" value="Unassembled WGS sequence"/>
</dbReference>
<evidence type="ECO:0000313" key="3">
    <source>
        <dbReference type="Proteomes" id="UP001465668"/>
    </source>
</evidence>
<comment type="caution">
    <text evidence="2">The sequence shown here is derived from an EMBL/GenBank/DDBJ whole genome shotgun (WGS) entry which is preliminary data.</text>
</comment>
<proteinExistence type="predicted"/>
<accession>A0ABR2XFU9</accession>
<dbReference type="InterPro" id="IPR036291">
    <property type="entry name" value="NAD(P)-bd_dom_sf"/>
</dbReference>
<protein>
    <recommendedName>
        <fullName evidence="1">NAD-dependent epimerase/dehydratase domain-containing protein</fullName>
    </recommendedName>
</protein>
<dbReference type="InterPro" id="IPR001509">
    <property type="entry name" value="Epimerase_deHydtase"/>
</dbReference>
<evidence type="ECO:0000313" key="2">
    <source>
        <dbReference type="EMBL" id="KAK9772582.1"/>
    </source>
</evidence>
<keyword evidence="3" id="KW-1185">Reference proteome</keyword>
<dbReference type="Gene3D" id="3.40.50.720">
    <property type="entry name" value="NAD(P)-binding Rossmann-like Domain"/>
    <property type="match status" value="2"/>
</dbReference>
<feature type="domain" description="NAD-dependent epimerase/dehydratase" evidence="1">
    <location>
        <begin position="17"/>
        <end position="118"/>
    </location>
</feature>
<name>A0ABR2XFU9_9PEZI</name>
<dbReference type="SUPFAM" id="SSF51735">
    <property type="entry name" value="NAD(P)-binding Rossmann-fold domains"/>
    <property type="match status" value="1"/>
</dbReference>
<sequence length="271" mass="30022">MRILDNDDLVLPKGSLVLVTGASGFIASNLIVEGLETGYRIRGVAQPPSKVQKTHEIFNSPHYDAVIILEMEPEGALMNPNPEEAVPPVIKGATSILRSALKEPKIQRFVFTSSSTATSLPTPGVRFKIDNTTWNTEINKAVNMGRVIDSPGETGGLVIKAFKGDVQWILLPQYRVNMVDCARLHLIALIVGSVNNEHILAFDSPFNWNHVLDNFRELFPQRQFVENQEQGADLAKLIITLVRHYSASGMGKSATLDSKRACDRMLRVYKN</sequence>
<reference evidence="2 3" key="1">
    <citation type="submission" date="2024-02" db="EMBL/GenBank/DDBJ databases">
        <title>First draft genome assembly of two strains of Seiridium cardinale.</title>
        <authorList>
            <person name="Emiliani G."/>
            <person name="Scali E."/>
        </authorList>
    </citation>
    <scope>NUCLEOTIDE SEQUENCE [LARGE SCALE GENOMIC DNA]</scope>
    <source>
        <strain evidence="2 3">BM-138-000479</strain>
    </source>
</reference>
<evidence type="ECO:0000259" key="1">
    <source>
        <dbReference type="Pfam" id="PF01370"/>
    </source>
</evidence>
<gene>
    <name evidence="2" type="ORF">SCAR479_10799</name>
</gene>